<sequence>MALTTNPLRWLAAPRSLEIAEGLRRHAEAQGLPPPVLRLDARPRAAFDRLVDALNRLPRPLATLGTLALFAAALIAPDWFAARMEALARMPEALWWLVGAVLSLHFGARVQAHAQEFQREILSVAAPVPDPAPSAGTPAVAAPGPDATLTLDTLVPGPNAALADWRGGRP</sequence>
<dbReference type="AlphaFoldDB" id="A0A5C4NHJ7"/>
<protein>
    <submittedName>
        <fullName evidence="1">Carboxylesterase</fullName>
    </submittedName>
</protein>
<keyword evidence="2" id="KW-1185">Reference proteome</keyword>
<gene>
    <name evidence="1" type="ORF">FHG71_05745</name>
</gene>
<organism evidence="1 2">
    <name type="scientific">Rubellimicrobium roseum</name>
    <dbReference type="NCBI Taxonomy" id="687525"/>
    <lineage>
        <taxon>Bacteria</taxon>
        <taxon>Pseudomonadati</taxon>
        <taxon>Pseudomonadota</taxon>
        <taxon>Alphaproteobacteria</taxon>
        <taxon>Rhodobacterales</taxon>
        <taxon>Roseobacteraceae</taxon>
        <taxon>Rubellimicrobium</taxon>
    </lineage>
</organism>
<reference evidence="1 2" key="1">
    <citation type="submission" date="2019-06" db="EMBL/GenBank/DDBJ databases">
        <authorList>
            <person name="Jiang L."/>
        </authorList>
    </citation>
    <scope>NUCLEOTIDE SEQUENCE [LARGE SCALE GENOMIC DNA]</scope>
    <source>
        <strain evidence="1 2">YIM 48858</strain>
    </source>
</reference>
<dbReference type="RefSeq" id="WP_139080668.1">
    <property type="nucleotide sequence ID" value="NZ_VDFV01000004.1"/>
</dbReference>
<dbReference type="EMBL" id="VDFV01000004">
    <property type="protein sequence ID" value="TNC73345.1"/>
    <property type="molecule type" value="Genomic_DNA"/>
</dbReference>
<dbReference type="Pfam" id="PF11351">
    <property type="entry name" value="GTA_holin_3TM"/>
    <property type="match status" value="1"/>
</dbReference>
<comment type="caution">
    <text evidence="1">The sequence shown here is derived from an EMBL/GenBank/DDBJ whole genome shotgun (WGS) entry which is preliminary data.</text>
</comment>
<dbReference type="Proteomes" id="UP000305709">
    <property type="component" value="Unassembled WGS sequence"/>
</dbReference>
<evidence type="ECO:0000313" key="1">
    <source>
        <dbReference type="EMBL" id="TNC73345.1"/>
    </source>
</evidence>
<evidence type="ECO:0000313" key="2">
    <source>
        <dbReference type="Proteomes" id="UP000305709"/>
    </source>
</evidence>
<accession>A0A5C4NHJ7</accession>
<proteinExistence type="predicted"/>
<dbReference type="InterPro" id="IPR021497">
    <property type="entry name" value="GTA_holin_3TM"/>
</dbReference>
<dbReference type="OrthoDB" id="7355053at2"/>
<name>A0A5C4NHJ7_9RHOB</name>